<comment type="caution">
    <text evidence="3">The sequence shown here is derived from an EMBL/GenBank/DDBJ whole genome shotgun (WGS) entry which is preliminary data.</text>
</comment>
<feature type="domain" description="CinA C-terminal" evidence="2">
    <location>
        <begin position="34"/>
        <end position="183"/>
    </location>
</feature>
<protein>
    <submittedName>
        <fullName evidence="3">CinA family protein</fullName>
    </submittedName>
</protein>
<dbReference type="SUPFAM" id="SSF142433">
    <property type="entry name" value="CinA-like"/>
    <property type="match status" value="1"/>
</dbReference>
<feature type="compositionally biased region" description="Basic and acidic residues" evidence="1">
    <location>
        <begin position="18"/>
        <end position="31"/>
    </location>
</feature>
<evidence type="ECO:0000259" key="2">
    <source>
        <dbReference type="Pfam" id="PF02464"/>
    </source>
</evidence>
<dbReference type="NCBIfam" id="TIGR00199">
    <property type="entry name" value="PncC_domain"/>
    <property type="match status" value="1"/>
</dbReference>
<dbReference type="Gene3D" id="3.90.950.20">
    <property type="entry name" value="CinA-like"/>
    <property type="match status" value="1"/>
</dbReference>
<name>A0ABX1C5G4_9ACTN</name>
<sequence>MNRHHRHDRHDRHHRHDDRRDHRDHQDRRAGERAAELGALLRGSGLSISTAESLTGGLLGAAVTGTPGASAYYLGGAVTYATAAKASVLAVGEETLAARGPVSAETAEQMASGARELFGSSLAVSTTGVAGPAAQDGKPVGLVYLGLADAERVFSREFRSGGTTREEVRRDTVAAALALVIEYLRHRADRRH</sequence>
<accession>A0ABX1C5G4</accession>
<evidence type="ECO:0000313" key="4">
    <source>
        <dbReference type="Proteomes" id="UP000695264"/>
    </source>
</evidence>
<organism evidence="3 4">
    <name type="scientific">Streptomyces zingiberis</name>
    <dbReference type="NCBI Taxonomy" id="2053010"/>
    <lineage>
        <taxon>Bacteria</taxon>
        <taxon>Bacillati</taxon>
        <taxon>Actinomycetota</taxon>
        <taxon>Actinomycetes</taxon>
        <taxon>Kitasatosporales</taxon>
        <taxon>Streptomycetaceae</taxon>
        <taxon>Streptomyces</taxon>
    </lineage>
</organism>
<dbReference type="Pfam" id="PF02464">
    <property type="entry name" value="CinA"/>
    <property type="match status" value="1"/>
</dbReference>
<keyword evidence="4" id="KW-1185">Reference proteome</keyword>
<dbReference type="RefSeq" id="WP_168104479.1">
    <property type="nucleotide sequence ID" value="NZ_JAATEN010000032.1"/>
</dbReference>
<gene>
    <name evidence="3" type="ORF">HCK00_25935</name>
</gene>
<dbReference type="EMBL" id="JAATEN010000032">
    <property type="protein sequence ID" value="NJQ03860.1"/>
    <property type="molecule type" value="Genomic_DNA"/>
</dbReference>
<proteinExistence type="predicted"/>
<dbReference type="InterPro" id="IPR008136">
    <property type="entry name" value="CinA_C"/>
</dbReference>
<reference evidence="3 4" key="1">
    <citation type="submission" date="2020-03" db="EMBL/GenBank/DDBJ databases">
        <title>WGS of actinomycetes isolated from Thailand.</title>
        <authorList>
            <person name="Thawai C."/>
        </authorList>
    </citation>
    <scope>NUCLEOTIDE SEQUENCE [LARGE SCALE GENOMIC DNA]</scope>
    <source>
        <strain evidence="3 4">PLAI 1-29</strain>
    </source>
</reference>
<feature type="compositionally biased region" description="Basic residues" evidence="1">
    <location>
        <begin position="1"/>
        <end position="17"/>
    </location>
</feature>
<evidence type="ECO:0000256" key="1">
    <source>
        <dbReference type="SAM" id="MobiDB-lite"/>
    </source>
</evidence>
<dbReference type="Proteomes" id="UP000695264">
    <property type="component" value="Unassembled WGS sequence"/>
</dbReference>
<feature type="region of interest" description="Disordered" evidence="1">
    <location>
        <begin position="1"/>
        <end position="31"/>
    </location>
</feature>
<dbReference type="InterPro" id="IPR036653">
    <property type="entry name" value="CinA-like_C"/>
</dbReference>
<evidence type="ECO:0000313" key="3">
    <source>
        <dbReference type="EMBL" id="NJQ03860.1"/>
    </source>
</evidence>